<dbReference type="GO" id="GO:0003700">
    <property type="term" value="F:DNA-binding transcription factor activity"/>
    <property type="evidence" value="ECO:0007669"/>
    <property type="project" value="InterPro"/>
</dbReference>
<dbReference type="Gene3D" id="1.10.10.10">
    <property type="entry name" value="Winged helix-like DNA-binding domain superfamily/Winged helix DNA-binding domain"/>
    <property type="match status" value="1"/>
</dbReference>
<dbReference type="InterPro" id="IPR036390">
    <property type="entry name" value="WH_DNA-bd_sf"/>
</dbReference>
<dbReference type="InterPro" id="IPR043519">
    <property type="entry name" value="NT_sf"/>
</dbReference>
<evidence type="ECO:0000313" key="1">
    <source>
        <dbReference type="EMBL" id="MQY14860.1"/>
    </source>
</evidence>
<evidence type="ECO:0008006" key="3">
    <source>
        <dbReference type="Google" id="ProtNLM"/>
    </source>
</evidence>
<dbReference type="CDD" id="cd05403">
    <property type="entry name" value="NT_KNTase_like"/>
    <property type="match status" value="1"/>
</dbReference>
<comment type="caution">
    <text evidence="1">The sequence shown here is derived from an EMBL/GenBank/DDBJ whole genome shotgun (WGS) entry which is preliminary data.</text>
</comment>
<reference evidence="1 2" key="1">
    <citation type="submission" date="2019-10" db="EMBL/GenBank/DDBJ databases">
        <title>Streptomyces smaragdinus sp. nov. and Streptomyces fabii sp. nov., isolated from the gut of fungus growing-termite Macrotermes natalensis.</title>
        <authorList>
            <person name="Schwitalla J."/>
            <person name="Benndorf R."/>
            <person name="Martin K."/>
            <person name="De Beer W."/>
            <person name="Kaster A.-K."/>
            <person name="Vollmers J."/>
            <person name="Poulsen M."/>
            <person name="Beemelmanns C."/>
        </authorList>
    </citation>
    <scope>NUCLEOTIDE SEQUENCE [LARGE SCALE GENOMIC DNA]</scope>
    <source>
        <strain evidence="1 2">RB5</strain>
    </source>
</reference>
<accession>A0A7K0CMZ2</accession>
<dbReference type="InterPro" id="IPR036388">
    <property type="entry name" value="WH-like_DNA-bd_sf"/>
</dbReference>
<dbReference type="SUPFAM" id="SSF81301">
    <property type="entry name" value="Nucleotidyltransferase"/>
    <property type="match status" value="1"/>
</dbReference>
<evidence type="ECO:0000313" key="2">
    <source>
        <dbReference type="Proteomes" id="UP000466345"/>
    </source>
</evidence>
<protein>
    <recommendedName>
        <fullName evidence="3">ArsR family transcriptional regulator</fullName>
    </recommendedName>
</protein>
<dbReference type="EMBL" id="WEGJ01000025">
    <property type="protein sequence ID" value="MQY14860.1"/>
    <property type="molecule type" value="Genomic_DNA"/>
</dbReference>
<proteinExistence type="predicted"/>
<dbReference type="SUPFAM" id="SSF46785">
    <property type="entry name" value="Winged helix' DNA-binding domain"/>
    <property type="match status" value="1"/>
</dbReference>
<keyword evidence="2" id="KW-1185">Reference proteome</keyword>
<dbReference type="OrthoDB" id="3526885at2"/>
<dbReference type="AlphaFoldDB" id="A0A7K0CMZ2"/>
<sequence length="200" mass="21772">MKTPAPALLPILRSSFQGELLAWLYLHPGEEASLTELAGRFGVSSATASREASRLIEGGLVLERRRGTLRLLRADTEGRLAPALTELLALTYGPIVVLGGLLAEVDGIEEAYIYGSWAARYSGRRGGVPNDVDVLVVGGPDADELYEAARAAERVLGREVNVHRVSPERWLAPGDDPFLTSVRERPMVRLEAQHEHGRNV</sequence>
<dbReference type="RefSeq" id="WP_153455705.1">
    <property type="nucleotide sequence ID" value="NZ_WEGJ01000025.1"/>
</dbReference>
<organism evidence="1 2">
    <name type="scientific">Streptomyces smaragdinus</name>
    <dbReference type="NCBI Taxonomy" id="2585196"/>
    <lineage>
        <taxon>Bacteria</taxon>
        <taxon>Bacillati</taxon>
        <taxon>Actinomycetota</taxon>
        <taxon>Actinomycetes</taxon>
        <taxon>Kitasatosporales</taxon>
        <taxon>Streptomycetaceae</taxon>
        <taxon>Streptomyces</taxon>
    </lineage>
</organism>
<gene>
    <name evidence="1" type="ORF">SRB5_50360</name>
</gene>
<name>A0A7K0CMZ2_9ACTN</name>
<dbReference type="Proteomes" id="UP000466345">
    <property type="component" value="Unassembled WGS sequence"/>
</dbReference>